<organism evidence="1 2">
    <name type="scientific">Cetraspora pellucida</name>
    <dbReference type="NCBI Taxonomy" id="1433469"/>
    <lineage>
        <taxon>Eukaryota</taxon>
        <taxon>Fungi</taxon>
        <taxon>Fungi incertae sedis</taxon>
        <taxon>Mucoromycota</taxon>
        <taxon>Glomeromycotina</taxon>
        <taxon>Glomeromycetes</taxon>
        <taxon>Diversisporales</taxon>
        <taxon>Gigasporaceae</taxon>
        <taxon>Cetraspora</taxon>
    </lineage>
</organism>
<evidence type="ECO:0000313" key="2">
    <source>
        <dbReference type="Proteomes" id="UP000789366"/>
    </source>
</evidence>
<feature type="non-terminal residue" evidence="1">
    <location>
        <position position="1"/>
    </location>
</feature>
<proteinExistence type="predicted"/>
<accession>A0ACA9NNI4</accession>
<dbReference type="EMBL" id="CAJVPW010016255">
    <property type="protein sequence ID" value="CAG8668515.1"/>
    <property type="molecule type" value="Genomic_DNA"/>
</dbReference>
<evidence type="ECO:0000313" key="1">
    <source>
        <dbReference type="EMBL" id="CAG8668515.1"/>
    </source>
</evidence>
<sequence>DNNTNDQEQETHVNAKSSNSENGSHVWHHFEVLQDKIYAECKICRIKGKSVKYKFHGTMSNMIYHLYNEHGIMKDNQTSYIEDENIEAFMKVAHEKISPRRQLEIETAIMTWMIDDCQPIYLL</sequence>
<name>A0ACA9NNI4_9GLOM</name>
<dbReference type="Proteomes" id="UP000789366">
    <property type="component" value="Unassembled WGS sequence"/>
</dbReference>
<comment type="caution">
    <text evidence="1">The sequence shown here is derived from an EMBL/GenBank/DDBJ whole genome shotgun (WGS) entry which is preliminary data.</text>
</comment>
<keyword evidence="2" id="KW-1185">Reference proteome</keyword>
<reference evidence="1" key="1">
    <citation type="submission" date="2021-06" db="EMBL/GenBank/DDBJ databases">
        <authorList>
            <person name="Kallberg Y."/>
            <person name="Tangrot J."/>
            <person name="Rosling A."/>
        </authorList>
    </citation>
    <scope>NUCLEOTIDE SEQUENCE</scope>
    <source>
        <strain evidence="1">28 12/20/2015</strain>
    </source>
</reference>
<protein>
    <submittedName>
        <fullName evidence="1">10972_t:CDS:1</fullName>
    </submittedName>
</protein>
<gene>
    <name evidence="1" type="ORF">SPELUC_LOCUS9555</name>
</gene>